<dbReference type="Pfam" id="PF00534">
    <property type="entry name" value="Glycos_transf_1"/>
    <property type="match status" value="1"/>
</dbReference>
<dbReference type="Proteomes" id="UP001596113">
    <property type="component" value="Unassembled WGS sequence"/>
</dbReference>
<dbReference type="PANTHER" id="PTHR12526">
    <property type="entry name" value="GLYCOSYLTRANSFERASE"/>
    <property type="match status" value="1"/>
</dbReference>
<dbReference type="InterPro" id="IPR028098">
    <property type="entry name" value="Glyco_trans_4-like_N"/>
</dbReference>
<dbReference type="EC" id="2.4.-.-" evidence="6"/>
<dbReference type="Gene3D" id="3.40.50.2000">
    <property type="entry name" value="Glycogen Phosphorylase B"/>
    <property type="match status" value="2"/>
</dbReference>
<sequence length="393" mass="43907">MNVLFLSWAYPKKNTPYLGIWAHQQALALQTQGVEVEVVNSVPYVPSIAGALSPKLRDYSLIPAQEHYDGVKVHHPKFLRTKPNSLIDKLMFRLIGAQSTLTSRALARALEMRRFHVVHAHNLFPDGAVAYRLFRKYGIPYVLTLHDVDRFNSFPDRGTARALAEAIVAHAKKVLVVSTRVQRNMSSQVPKQRLEVLYNTYWTEAKAAVKQRQNKIVTIASLIDRKGVHYLLRAFRRVVDKHGKYELVIIGNGREMSALSKLADELGIADKVTFTGTLEHAKAMDKLSEASIFCLPSWDEAFGVAYAEAMSFGIPVVGCKGEGIADIVTSGLNGMLVEPRNEEQLAEALFELIEQPAMAERIGLRGREAVQQLQPDVFAARLVDIYEDALCRA</sequence>
<feature type="domain" description="Glycosyltransferase subfamily 4-like N-terminal" evidence="5">
    <location>
        <begin position="22"/>
        <end position="199"/>
    </location>
</feature>
<protein>
    <submittedName>
        <fullName evidence="6">Glycosyltransferase</fullName>
        <ecNumber evidence="6">2.4.-.-</ecNumber>
    </submittedName>
</protein>
<dbReference type="PANTHER" id="PTHR12526:SF640">
    <property type="entry name" value="COLANIC ACID BIOSYNTHESIS GLYCOSYLTRANSFERASE WCAL-RELATED"/>
    <property type="match status" value="1"/>
</dbReference>
<evidence type="ECO:0000313" key="6">
    <source>
        <dbReference type="EMBL" id="MFC5405023.1"/>
    </source>
</evidence>
<gene>
    <name evidence="6" type="ORF">ACFPOF_19955</name>
</gene>
<name>A0ABW0HWV2_9BACL</name>
<organism evidence="6 7">
    <name type="scientific">Cohnella soli</name>
    <dbReference type="NCBI Taxonomy" id="425005"/>
    <lineage>
        <taxon>Bacteria</taxon>
        <taxon>Bacillati</taxon>
        <taxon>Bacillota</taxon>
        <taxon>Bacilli</taxon>
        <taxon>Bacillales</taxon>
        <taxon>Paenibacillaceae</taxon>
        <taxon>Cohnella</taxon>
    </lineage>
</organism>
<dbReference type="GO" id="GO:0016757">
    <property type="term" value="F:glycosyltransferase activity"/>
    <property type="evidence" value="ECO:0007669"/>
    <property type="project" value="UniProtKB-KW"/>
</dbReference>
<comment type="similarity">
    <text evidence="1">Belongs to the glycosyltransferase group 1 family. Glycosyltransferase 4 subfamily.</text>
</comment>
<evidence type="ECO:0000256" key="3">
    <source>
        <dbReference type="ARBA" id="ARBA00022679"/>
    </source>
</evidence>
<dbReference type="Pfam" id="PF13579">
    <property type="entry name" value="Glyco_trans_4_4"/>
    <property type="match status" value="1"/>
</dbReference>
<evidence type="ECO:0000259" key="5">
    <source>
        <dbReference type="Pfam" id="PF13579"/>
    </source>
</evidence>
<keyword evidence="7" id="KW-1185">Reference proteome</keyword>
<dbReference type="EMBL" id="JBHSMI010000028">
    <property type="protein sequence ID" value="MFC5405023.1"/>
    <property type="molecule type" value="Genomic_DNA"/>
</dbReference>
<feature type="domain" description="Glycosyl transferase family 1" evidence="4">
    <location>
        <begin position="206"/>
        <end position="368"/>
    </location>
</feature>
<evidence type="ECO:0000259" key="4">
    <source>
        <dbReference type="Pfam" id="PF00534"/>
    </source>
</evidence>
<evidence type="ECO:0000256" key="1">
    <source>
        <dbReference type="ARBA" id="ARBA00009481"/>
    </source>
</evidence>
<accession>A0ABW0HWV2</accession>
<dbReference type="SUPFAM" id="SSF53756">
    <property type="entry name" value="UDP-Glycosyltransferase/glycogen phosphorylase"/>
    <property type="match status" value="1"/>
</dbReference>
<dbReference type="InterPro" id="IPR001296">
    <property type="entry name" value="Glyco_trans_1"/>
</dbReference>
<reference evidence="7" key="1">
    <citation type="journal article" date="2019" name="Int. J. Syst. Evol. Microbiol.">
        <title>The Global Catalogue of Microorganisms (GCM) 10K type strain sequencing project: providing services to taxonomists for standard genome sequencing and annotation.</title>
        <authorList>
            <consortium name="The Broad Institute Genomics Platform"/>
            <consortium name="The Broad Institute Genome Sequencing Center for Infectious Disease"/>
            <person name="Wu L."/>
            <person name="Ma J."/>
        </authorList>
    </citation>
    <scope>NUCLEOTIDE SEQUENCE [LARGE SCALE GENOMIC DNA]</scope>
    <source>
        <strain evidence="7">CGMCC 1.18575</strain>
    </source>
</reference>
<proteinExistence type="inferred from homology"/>
<keyword evidence="2 6" id="KW-0328">Glycosyltransferase</keyword>
<comment type="caution">
    <text evidence="6">The sequence shown here is derived from an EMBL/GenBank/DDBJ whole genome shotgun (WGS) entry which is preliminary data.</text>
</comment>
<keyword evidence="3 6" id="KW-0808">Transferase</keyword>
<evidence type="ECO:0000313" key="7">
    <source>
        <dbReference type="Proteomes" id="UP001596113"/>
    </source>
</evidence>
<evidence type="ECO:0000256" key="2">
    <source>
        <dbReference type="ARBA" id="ARBA00022676"/>
    </source>
</evidence>
<dbReference type="RefSeq" id="WP_378135839.1">
    <property type="nucleotide sequence ID" value="NZ_JBHSMI010000028.1"/>
</dbReference>